<evidence type="ECO:0000256" key="3">
    <source>
        <dbReference type="ARBA" id="ARBA00022844"/>
    </source>
</evidence>
<gene>
    <name evidence="4" type="primary">CP</name>
</gene>
<organism evidence="4">
    <name type="scientific">Grapevine leafroll-associated virus 1</name>
    <dbReference type="NCBI Taxonomy" id="47985"/>
    <lineage>
        <taxon>Viruses</taxon>
        <taxon>Riboviria</taxon>
        <taxon>Orthornavirae</taxon>
        <taxon>Kitrinoviricota</taxon>
        <taxon>Alsuviricetes</taxon>
        <taxon>Martellivirales</taxon>
        <taxon>Closteroviridae</taxon>
        <taxon>Ampelovirus</taxon>
        <taxon>Ampelovirus univitis</taxon>
    </lineage>
</organism>
<reference evidence="4" key="1">
    <citation type="journal article" date="2013" name="J. Virol. Methods">
        <title>Molecular data mining to improve antibody-based detection of Grapevine leafroll-associated virus 1 (GLRaV-1).</title>
        <authorList>
            <person name="Esteves F."/>
            <person name="Teixeira Santos M."/>
            <person name="Eiras-Dias J.E."/>
            <person name="Fonseca F."/>
        </authorList>
    </citation>
    <scope>NUCLEOTIDE SEQUENCE</scope>
    <source>
        <strain evidence="4">A0305 sequence variant 1</strain>
    </source>
</reference>
<dbReference type="InterPro" id="IPR002679">
    <property type="entry name" value="Closter_coat"/>
</dbReference>
<keyword evidence="2" id="KW-0167">Capsid protein</keyword>
<evidence type="ECO:0000256" key="2">
    <source>
        <dbReference type="ARBA" id="ARBA00022561"/>
    </source>
</evidence>
<dbReference type="EMBL" id="KC567895">
    <property type="protein sequence ID" value="AHB87102.1"/>
    <property type="molecule type" value="Genomic_RNA"/>
</dbReference>
<name>A0A0C4JQF0_9CLOS</name>
<evidence type="ECO:0000256" key="1">
    <source>
        <dbReference type="ARBA" id="ARBA00004328"/>
    </source>
</evidence>
<sequence length="322" mass="35170">MASVISQNDDDYHVVRGGNIVVPRLPSLSGFGTSAYTIPAGEATAYVLKTHYSKPEAGTPEAGYPVVGVLSEENVFVKGPGGYTLRPSRPATGQRLGDSEVARREMGDKLKRTFNIAEIFTNPEMNVIFEPPKDMEVSVVVPTGPGLVTPAVATAISTELKNLCAGVMGNTDQKSLTDFFLAMLQLMLTFSTSPDTESKEEYFVNLYSNGERKLTYEKVKGAVVKGAEGSTFENPMRQYARLFSATAVHLILNGKLKPNEKVAMQHGVPKRFLPYTFDFCRPSYSQFSNDAIRAWQLAAESAFGRKSNVTSSVLRNTSELKV</sequence>
<proteinExistence type="predicted"/>
<dbReference type="GO" id="GO:0019028">
    <property type="term" value="C:viral capsid"/>
    <property type="evidence" value="ECO:0007669"/>
    <property type="project" value="UniProtKB-KW"/>
</dbReference>
<keyword evidence="3" id="KW-0946">Virion</keyword>
<evidence type="ECO:0000313" key="4">
    <source>
        <dbReference type="EMBL" id="AHB87102.1"/>
    </source>
</evidence>
<dbReference type="Pfam" id="PF01785">
    <property type="entry name" value="Closter_coat"/>
    <property type="match status" value="1"/>
</dbReference>
<comment type="subcellular location">
    <subcellularLocation>
        <location evidence="1">Virion</location>
    </subcellularLocation>
</comment>
<accession>A0A0C4JQF0</accession>
<protein>
    <submittedName>
        <fullName evidence="4">Capsid protein</fullName>
    </submittedName>
</protein>